<dbReference type="GeneID" id="87837541"/>
<keyword evidence="2 5" id="KW-0479">Metal-binding</keyword>
<dbReference type="InterPro" id="IPR050364">
    <property type="entry name" value="Cytochrome_P450_fung"/>
</dbReference>
<keyword evidence="4 5" id="KW-0408">Iron</keyword>
<evidence type="ECO:0000256" key="2">
    <source>
        <dbReference type="ARBA" id="ARBA00022723"/>
    </source>
</evidence>
<dbReference type="InterPro" id="IPR036396">
    <property type="entry name" value="Cyt_P450_sf"/>
</dbReference>
<dbReference type="SUPFAM" id="SSF48264">
    <property type="entry name" value="Cytochrome P450"/>
    <property type="match status" value="1"/>
</dbReference>
<dbReference type="InterPro" id="IPR002401">
    <property type="entry name" value="Cyt_P450_E_grp-I"/>
</dbReference>
<dbReference type="PANTHER" id="PTHR46300:SF8">
    <property type="entry name" value="CYTOCHROME P450 2E1"/>
    <property type="match status" value="1"/>
</dbReference>
<dbReference type="InterPro" id="IPR001128">
    <property type="entry name" value="Cyt_P450"/>
</dbReference>
<dbReference type="GO" id="GO:0016705">
    <property type="term" value="F:oxidoreductase activity, acting on paired donors, with incorporation or reduction of molecular oxygen"/>
    <property type="evidence" value="ECO:0007669"/>
    <property type="project" value="InterPro"/>
</dbReference>
<dbReference type="Gene3D" id="1.10.630.10">
    <property type="entry name" value="Cytochrome P450"/>
    <property type="match status" value="1"/>
</dbReference>
<evidence type="ECO:0000313" key="7">
    <source>
        <dbReference type="Proteomes" id="UP001278766"/>
    </source>
</evidence>
<evidence type="ECO:0000256" key="3">
    <source>
        <dbReference type="ARBA" id="ARBA00023002"/>
    </source>
</evidence>
<evidence type="ECO:0000256" key="4">
    <source>
        <dbReference type="ARBA" id="ARBA00023004"/>
    </source>
</evidence>
<dbReference type="PANTHER" id="PTHR46300">
    <property type="entry name" value="P450, PUTATIVE (EUROFUNG)-RELATED-RELATED"/>
    <property type="match status" value="1"/>
</dbReference>
<evidence type="ECO:0000256" key="1">
    <source>
        <dbReference type="ARBA" id="ARBA00010617"/>
    </source>
</evidence>
<dbReference type="EMBL" id="JAUEPN010000004">
    <property type="protein sequence ID" value="KAK3295218.1"/>
    <property type="molecule type" value="Genomic_DNA"/>
</dbReference>
<comment type="similarity">
    <text evidence="1">Belongs to the cytochrome P450 family.</text>
</comment>
<reference evidence="6" key="2">
    <citation type="submission" date="2023-06" db="EMBL/GenBank/DDBJ databases">
        <authorList>
            <consortium name="Lawrence Berkeley National Laboratory"/>
            <person name="Haridas S."/>
            <person name="Hensen N."/>
            <person name="Bonometti L."/>
            <person name="Westerberg I."/>
            <person name="Brannstrom I.O."/>
            <person name="Guillou S."/>
            <person name="Cros-Aarteil S."/>
            <person name="Calhoun S."/>
            <person name="Kuo A."/>
            <person name="Mondo S."/>
            <person name="Pangilinan J."/>
            <person name="Riley R."/>
            <person name="Labutti K."/>
            <person name="Andreopoulos B."/>
            <person name="Lipzen A."/>
            <person name="Chen C."/>
            <person name="Yanf M."/>
            <person name="Daum C."/>
            <person name="Ng V."/>
            <person name="Clum A."/>
            <person name="Steindorff A."/>
            <person name="Ohm R."/>
            <person name="Martin F."/>
            <person name="Silar P."/>
            <person name="Natvig D."/>
            <person name="Lalanne C."/>
            <person name="Gautier V."/>
            <person name="Ament-Velasquez S.L."/>
            <person name="Kruys A."/>
            <person name="Hutchinson M.I."/>
            <person name="Powell A.J."/>
            <person name="Barry K."/>
            <person name="Miller A.N."/>
            <person name="Grigoriev I.V."/>
            <person name="Debuchy R."/>
            <person name="Gladieux P."/>
            <person name="Thoren M.H."/>
            <person name="Johannesson H."/>
        </authorList>
    </citation>
    <scope>NUCLEOTIDE SEQUENCE</scope>
    <source>
        <strain evidence="6">CBS 168.71</strain>
    </source>
</reference>
<feature type="binding site" description="axial binding residue" evidence="5">
    <location>
        <position position="441"/>
    </location>
    <ligand>
        <name>heme</name>
        <dbReference type="ChEBI" id="CHEBI:30413"/>
    </ligand>
    <ligandPart>
        <name>Fe</name>
        <dbReference type="ChEBI" id="CHEBI:18248"/>
    </ligandPart>
</feature>
<dbReference type="GO" id="GO:0005506">
    <property type="term" value="F:iron ion binding"/>
    <property type="evidence" value="ECO:0007669"/>
    <property type="project" value="InterPro"/>
</dbReference>
<keyword evidence="7" id="KW-1185">Reference proteome</keyword>
<gene>
    <name evidence="6" type="ORF">B0H64DRAFT_323068</name>
</gene>
<dbReference type="GO" id="GO:0020037">
    <property type="term" value="F:heme binding"/>
    <property type="evidence" value="ECO:0007669"/>
    <property type="project" value="InterPro"/>
</dbReference>
<dbReference type="GO" id="GO:0004497">
    <property type="term" value="F:monooxygenase activity"/>
    <property type="evidence" value="ECO:0007669"/>
    <property type="project" value="InterPro"/>
</dbReference>
<keyword evidence="3" id="KW-0560">Oxidoreductase</keyword>
<keyword evidence="5" id="KW-0349">Heme</keyword>
<proteinExistence type="inferred from homology"/>
<protein>
    <submittedName>
        <fullName evidence="6">Cytochrome P450</fullName>
    </submittedName>
</protein>
<dbReference type="PRINTS" id="PR00385">
    <property type="entry name" value="P450"/>
</dbReference>
<organism evidence="6 7">
    <name type="scientific">Chaetomium fimeti</name>
    <dbReference type="NCBI Taxonomy" id="1854472"/>
    <lineage>
        <taxon>Eukaryota</taxon>
        <taxon>Fungi</taxon>
        <taxon>Dikarya</taxon>
        <taxon>Ascomycota</taxon>
        <taxon>Pezizomycotina</taxon>
        <taxon>Sordariomycetes</taxon>
        <taxon>Sordariomycetidae</taxon>
        <taxon>Sordariales</taxon>
        <taxon>Chaetomiaceae</taxon>
        <taxon>Chaetomium</taxon>
    </lineage>
</organism>
<dbReference type="PRINTS" id="PR00463">
    <property type="entry name" value="EP450I"/>
</dbReference>
<dbReference type="Pfam" id="PF00067">
    <property type="entry name" value="p450"/>
    <property type="match status" value="1"/>
</dbReference>
<sequence>MITLVILTIVASALVWRRLVRRGRRPLPGPPGPPYIGPVHKIPSKTAWTKIYEWSKVYGPIYQFQTLGTLHVWIAREPIAYEILSKRAPINSDRPVIPNLSDNRISGQYLALLGRTDTWIRQRRLCGIMMSISDRASLHAYPTMERDRFLYQMCRDPSSYIEWVEQFTARTVSRLSWGTARSAQVLRHVTFGLLETISPSGSLPNKVNFLRYLPAAISPWKKRERARRRMESRLFDANVRFVIDSRARGRASPSFMGTELWEDEMRKEELADKKYQEEYEAMKGEAGNVVGLMAIAGALTIGSPIQSFLLAMCHHPEWQSRTQDEIDSVLEGRCPEWEDRDRLPVLRAVVKEVIRWRPPVPTGIPHASEVDDVYEGFDIPAKTTLHAAEWSMTRQEDYYPDPEIFDPGRWLEGDSPSYSEPLCTYPCLAGFSQFGFGRRTCQGVPIVEQDLFLTMGGMAWAFNIHKMHDTETDAEARVHWNDYTPLLIAKPVWFPLDAAPRSRDKVECMRVMHRSARERIQNEQKMGDVDVSQFEQELGDLVYFEDVEDEVVEDEYIL</sequence>
<name>A0AAE0LRW6_9PEZI</name>
<evidence type="ECO:0000256" key="5">
    <source>
        <dbReference type="PIRSR" id="PIRSR602401-1"/>
    </source>
</evidence>
<dbReference type="RefSeq" id="XP_062658732.1">
    <property type="nucleotide sequence ID" value="XM_062800593.1"/>
</dbReference>
<comment type="caution">
    <text evidence="6">The sequence shown here is derived from an EMBL/GenBank/DDBJ whole genome shotgun (WGS) entry which is preliminary data.</text>
</comment>
<dbReference type="Proteomes" id="UP001278766">
    <property type="component" value="Unassembled WGS sequence"/>
</dbReference>
<comment type="cofactor">
    <cofactor evidence="5">
        <name>heme</name>
        <dbReference type="ChEBI" id="CHEBI:30413"/>
    </cofactor>
</comment>
<accession>A0AAE0LRW6</accession>
<dbReference type="AlphaFoldDB" id="A0AAE0LRW6"/>
<reference evidence="6" key="1">
    <citation type="journal article" date="2023" name="Mol. Phylogenet. Evol.">
        <title>Genome-scale phylogeny and comparative genomics of the fungal order Sordariales.</title>
        <authorList>
            <person name="Hensen N."/>
            <person name="Bonometti L."/>
            <person name="Westerberg I."/>
            <person name="Brannstrom I.O."/>
            <person name="Guillou S."/>
            <person name="Cros-Aarteil S."/>
            <person name="Calhoun S."/>
            <person name="Haridas S."/>
            <person name="Kuo A."/>
            <person name="Mondo S."/>
            <person name="Pangilinan J."/>
            <person name="Riley R."/>
            <person name="LaButti K."/>
            <person name="Andreopoulos B."/>
            <person name="Lipzen A."/>
            <person name="Chen C."/>
            <person name="Yan M."/>
            <person name="Daum C."/>
            <person name="Ng V."/>
            <person name="Clum A."/>
            <person name="Steindorff A."/>
            <person name="Ohm R.A."/>
            <person name="Martin F."/>
            <person name="Silar P."/>
            <person name="Natvig D.O."/>
            <person name="Lalanne C."/>
            <person name="Gautier V."/>
            <person name="Ament-Velasquez S.L."/>
            <person name="Kruys A."/>
            <person name="Hutchinson M.I."/>
            <person name="Powell A.J."/>
            <person name="Barry K."/>
            <person name="Miller A.N."/>
            <person name="Grigoriev I.V."/>
            <person name="Debuchy R."/>
            <person name="Gladieux P."/>
            <person name="Hiltunen Thoren M."/>
            <person name="Johannesson H."/>
        </authorList>
    </citation>
    <scope>NUCLEOTIDE SEQUENCE</scope>
    <source>
        <strain evidence="6">CBS 168.71</strain>
    </source>
</reference>
<evidence type="ECO:0000313" key="6">
    <source>
        <dbReference type="EMBL" id="KAK3295218.1"/>
    </source>
</evidence>